<name>A0A6C0D523_9ZZZZ</name>
<dbReference type="AlphaFoldDB" id="A0A6C0D523"/>
<dbReference type="PANTHER" id="PTHR12224:SF0">
    <property type="entry name" value="BETA-1,4-MANNOSYL-GLYCOPROTEIN 4-BETA-N-ACETYLGLUCOSAMINYLTRANSFERASE"/>
    <property type="match status" value="1"/>
</dbReference>
<reference evidence="1" key="1">
    <citation type="journal article" date="2020" name="Nature">
        <title>Giant virus diversity and host interactions through global metagenomics.</title>
        <authorList>
            <person name="Schulz F."/>
            <person name="Roux S."/>
            <person name="Paez-Espino D."/>
            <person name="Jungbluth S."/>
            <person name="Walsh D.A."/>
            <person name="Denef V.J."/>
            <person name="McMahon K.D."/>
            <person name="Konstantinidis K.T."/>
            <person name="Eloe-Fadrosh E.A."/>
            <person name="Kyrpides N.C."/>
            <person name="Woyke T."/>
        </authorList>
    </citation>
    <scope>NUCLEOTIDE SEQUENCE</scope>
    <source>
        <strain evidence="1">GVMAG-M-3300023174-111</strain>
    </source>
</reference>
<dbReference type="EMBL" id="MN739532">
    <property type="protein sequence ID" value="QHT11214.1"/>
    <property type="molecule type" value="Genomic_DNA"/>
</dbReference>
<accession>A0A6C0D523</accession>
<proteinExistence type="predicted"/>
<protein>
    <recommendedName>
        <fullName evidence="2">Glycosyltransferase family 17</fullName>
    </recommendedName>
</protein>
<evidence type="ECO:0000313" key="1">
    <source>
        <dbReference type="EMBL" id="QHT11214.1"/>
    </source>
</evidence>
<sequence>MSCAFDCQATSDFFRVTPKRKYKVIVLIIASKDSSYDFFTRCWREYMNSFDDIYSFFIYSDINIKTDFVITKDTITYKSVECNVPGIFEKTTASMNVCNQLFEFDYLLRTNLSSFFHFPRMLSYLENQSRTNYISSQFYNLPNHPNKRSQQIAVNDFFGKELNDKFIFLHGAAFILSYDIVMKYLNVVRNDTLSYQKVYVLPDDVAISMLLCKCVEPVMDATTEYYFMPREYTNLCDVRIQCSKLIEPSTVPENIFHFRNKHDDSDIDNSVEHRNIDIKNYITQVRHFYNKPNFMKEEMDTILSNTEPKKRMIDSFTFYNEFDMLYYRLSILDPVVDFFILVESTRTHAGAEKPLYYEENKHRFAAFQHKIIHIVVDDLVKPDIDKGEQWSNEKYQRDCIDRGIQQLNLLPTDFIVISDVDEIPDPRTLELIQRTAQPLSFAALKQQFYYYNLHSKMNEIWLHAKIITYMEYLNMGSKPSEIRLANPPFIIEYGGWHLSYFGDARFIQNKLFQFAHQEFNLPEITDVNNLDSKMKSGKDILGREHVNIERIAIKNNNYLPVKYETFLSKFIIPDLL</sequence>
<dbReference type="GO" id="GO:0003830">
    <property type="term" value="F:beta-1,4-mannosylglycoprotein 4-beta-N-acetylglucosaminyltransferase activity"/>
    <property type="evidence" value="ECO:0007669"/>
    <property type="project" value="InterPro"/>
</dbReference>
<dbReference type="GO" id="GO:0016020">
    <property type="term" value="C:membrane"/>
    <property type="evidence" value="ECO:0007669"/>
    <property type="project" value="InterPro"/>
</dbReference>
<dbReference type="GO" id="GO:0006044">
    <property type="term" value="P:N-acetylglucosamine metabolic process"/>
    <property type="evidence" value="ECO:0007669"/>
    <property type="project" value="TreeGrafter"/>
</dbReference>
<evidence type="ECO:0008006" key="2">
    <source>
        <dbReference type="Google" id="ProtNLM"/>
    </source>
</evidence>
<dbReference type="PANTHER" id="PTHR12224">
    <property type="entry name" value="BETA-1,4-MANNOSYL-GLYCOPROTEIN BETA-1,4-N-ACETYLGLUCOSAMINYL-TRANSFERASE"/>
    <property type="match status" value="1"/>
</dbReference>
<dbReference type="InterPro" id="IPR006813">
    <property type="entry name" value="Glyco_trans_17"/>
</dbReference>
<dbReference type="Pfam" id="PF04724">
    <property type="entry name" value="Glyco_transf_17"/>
    <property type="match status" value="1"/>
</dbReference>
<organism evidence="1">
    <name type="scientific">viral metagenome</name>
    <dbReference type="NCBI Taxonomy" id="1070528"/>
    <lineage>
        <taxon>unclassified sequences</taxon>
        <taxon>metagenomes</taxon>
        <taxon>organismal metagenomes</taxon>
    </lineage>
</organism>